<protein>
    <recommendedName>
        <fullName evidence="1">Ig-like domain-containing protein</fullName>
    </recommendedName>
</protein>
<dbReference type="PROSITE" id="PS50835">
    <property type="entry name" value="IG_LIKE"/>
    <property type="match status" value="1"/>
</dbReference>
<sequence>MAEEQILLSVLAPPRITKLQPPAPVVLGRPARLECRVHQGSPRASVEWTKDGELLVERQPLLQVADGGQDTMTTT</sequence>
<dbReference type="Proteomes" id="UP001321473">
    <property type="component" value="Unassembled WGS sequence"/>
</dbReference>
<dbReference type="InterPro" id="IPR013783">
    <property type="entry name" value="Ig-like_fold"/>
</dbReference>
<accession>A0AAQ4EPJ2</accession>
<comment type="caution">
    <text evidence="2">The sequence shown here is derived from an EMBL/GenBank/DDBJ whole genome shotgun (WGS) entry which is preliminary data.</text>
</comment>
<gene>
    <name evidence="2" type="ORF">V5799_030216</name>
</gene>
<dbReference type="EMBL" id="JARKHS020012946">
    <property type="protein sequence ID" value="KAK8776433.1"/>
    <property type="molecule type" value="Genomic_DNA"/>
</dbReference>
<evidence type="ECO:0000313" key="3">
    <source>
        <dbReference type="Proteomes" id="UP001321473"/>
    </source>
</evidence>
<dbReference type="SUPFAM" id="SSF48726">
    <property type="entry name" value="Immunoglobulin"/>
    <property type="match status" value="1"/>
</dbReference>
<name>A0AAQ4EPJ2_AMBAM</name>
<feature type="domain" description="Ig-like" evidence="1">
    <location>
        <begin position="14"/>
        <end position="75"/>
    </location>
</feature>
<dbReference type="InterPro" id="IPR036179">
    <property type="entry name" value="Ig-like_dom_sf"/>
</dbReference>
<dbReference type="InterPro" id="IPR007110">
    <property type="entry name" value="Ig-like_dom"/>
</dbReference>
<evidence type="ECO:0000259" key="1">
    <source>
        <dbReference type="PROSITE" id="PS50835"/>
    </source>
</evidence>
<dbReference type="AlphaFoldDB" id="A0AAQ4EPJ2"/>
<dbReference type="Pfam" id="PF13927">
    <property type="entry name" value="Ig_3"/>
    <property type="match status" value="1"/>
</dbReference>
<evidence type="ECO:0000313" key="2">
    <source>
        <dbReference type="EMBL" id="KAK8776433.1"/>
    </source>
</evidence>
<reference evidence="2 3" key="1">
    <citation type="journal article" date="2023" name="Arcadia Sci">
        <title>De novo assembly of a long-read Amblyomma americanum tick genome.</title>
        <authorList>
            <person name="Chou S."/>
            <person name="Poskanzer K.E."/>
            <person name="Rollins M."/>
            <person name="Thuy-Boun P.S."/>
        </authorList>
    </citation>
    <scope>NUCLEOTIDE SEQUENCE [LARGE SCALE GENOMIC DNA]</scope>
    <source>
        <strain evidence="2">F_SG_1</strain>
        <tissue evidence="2">Salivary glands</tissue>
    </source>
</reference>
<dbReference type="Gene3D" id="2.60.40.10">
    <property type="entry name" value="Immunoglobulins"/>
    <property type="match status" value="1"/>
</dbReference>
<proteinExistence type="predicted"/>
<organism evidence="2 3">
    <name type="scientific">Amblyomma americanum</name>
    <name type="common">Lone star tick</name>
    <dbReference type="NCBI Taxonomy" id="6943"/>
    <lineage>
        <taxon>Eukaryota</taxon>
        <taxon>Metazoa</taxon>
        <taxon>Ecdysozoa</taxon>
        <taxon>Arthropoda</taxon>
        <taxon>Chelicerata</taxon>
        <taxon>Arachnida</taxon>
        <taxon>Acari</taxon>
        <taxon>Parasitiformes</taxon>
        <taxon>Ixodida</taxon>
        <taxon>Ixodoidea</taxon>
        <taxon>Ixodidae</taxon>
        <taxon>Amblyomminae</taxon>
        <taxon>Amblyomma</taxon>
    </lineage>
</organism>
<keyword evidence="3" id="KW-1185">Reference proteome</keyword>